<sequence>MSLMVYPSNSLFNPNRDIYQHVINKDAFIIYKIMHIISLL</sequence>
<dbReference type="AlphaFoldDB" id="A0A0B0PLA3"/>
<dbReference type="Proteomes" id="UP000032142">
    <property type="component" value="Unassembled WGS sequence"/>
</dbReference>
<reference evidence="2" key="1">
    <citation type="submission" date="2014-09" db="EMBL/GenBank/DDBJ databases">
        <authorList>
            <person name="Mudge J."/>
            <person name="Ramaraj T."/>
            <person name="Lindquist I.E."/>
            <person name="Bharti A.K."/>
            <person name="Sundararajan A."/>
            <person name="Cameron C.T."/>
            <person name="Woodward J.E."/>
            <person name="May G.D."/>
            <person name="Brubaker C."/>
            <person name="Broadhvest J."/>
            <person name="Wilkins T.A."/>
        </authorList>
    </citation>
    <scope>NUCLEOTIDE SEQUENCE</scope>
    <source>
        <strain evidence="2">cv. AKA8401</strain>
    </source>
</reference>
<evidence type="ECO:0000313" key="2">
    <source>
        <dbReference type="Proteomes" id="UP000032142"/>
    </source>
</evidence>
<organism evidence="1 2">
    <name type="scientific">Gossypium arboreum</name>
    <name type="common">Tree cotton</name>
    <name type="synonym">Gossypium nanking</name>
    <dbReference type="NCBI Taxonomy" id="29729"/>
    <lineage>
        <taxon>Eukaryota</taxon>
        <taxon>Viridiplantae</taxon>
        <taxon>Streptophyta</taxon>
        <taxon>Embryophyta</taxon>
        <taxon>Tracheophyta</taxon>
        <taxon>Spermatophyta</taxon>
        <taxon>Magnoliopsida</taxon>
        <taxon>eudicotyledons</taxon>
        <taxon>Gunneridae</taxon>
        <taxon>Pentapetalae</taxon>
        <taxon>rosids</taxon>
        <taxon>malvids</taxon>
        <taxon>Malvales</taxon>
        <taxon>Malvaceae</taxon>
        <taxon>Malvoideae</taxon>
        <taxon>Gossypium</taxon>
    </lineage>
</organism>
<name>A0A0B0PLA3_GOSAR</name>
<gene>
    <name evidence="1" type="ORF">F383_07819</name>
</gene>
<dbReference type="EMBL" id="KN433724">
    <property type="protein sequence ID" value="KHG25765.1"/>
    <property type="molecule type" value="Genomic_DNA"/>
</dbReference>
<accession>A0A0B0PLA3</accession>
<evidence type="ECO:0000313" key="1">
    <source>
        <dbReference type="EMBL" id="KHG25765.1"/>
    </source>
</evidence>
<protein>
    <submittedName>
        <fullName evidence="1">Uncharacterized protein</fullName>
    </submittedName>
</protein>
<proteinExistence type="predicted"/>
<keyword evidence="2" id="KW-1185">Reference proteome</keyword>